<evidence type="ECO:0000313" key="2">
    <source>
        <dbReference type="Proteomes" id="UP000250043"/>
    </source>
</evidence>
<dbReference type="EMBL" id="KV722338">
    <property type="protein sequence ID" value="OCH95092.1"/>
    <property type="molecule type" value="Genomic_DNA"/>
</dbReference>
<protein>
    <submittedName>
        <fullName evidence="1">Uncharacterized protein</fullName>
    </submittedName>
</protein>
<sequence>MTARPCSCSILEHPYMARTQYNCRICACLPMSPAGNTSPSGTRNSHSISDPLSLHLSRTSDSLLRRRRPASAPCPVPSSPCFVDIYASAYICISPPPSPYLLQYIPVLSIILSCGAHRARLHHAGTDGRIAMARRRGTLCATTRSCAPRLCRYLLRHLAASPLRLVLAARATFRCPTLLHCICCFSSCFGSFGISRVFIVILPTFPFVTNTASCIY</sequence>
<dbReference type="AlphaFoldDB" id="A0A8E2J7D8"/>
<gene>
    <name evidence="1" type="ORF">OBBRIDRAFT_641883</name>
</gene>
<name>A0A8E2J7D8_9APHY</name>
<keyword evidence="2" id="KW-1185">Reference proteome</keyword>
<reference evidence="1 2" key="1">
    <citation type="submission" date="2016-07" db="EMBL/GenBank/DDBJ databases">
        <title>Draft genome of the white-rot fungus Obba rivulosa 3A-2.</title>
        <authorList>
            <consortium name="DOE Joint Genome Institute"/>
            <person name="Miettinen O."/>
            <person name="Riley R."/>
            <person name="Acob R."/>
            <person name="Barry K."/>
            <person name="Cullen D."/>
            <person name="De Vries R."/>
            <person name="Hainaut M."/>
            <person name="Hatakka A."/>
            <person name="Henrissat B."/>
            <person name="Hilden K."/>
            <person name="Kuo R."/>
            <person name="Labutti K."/>
            <person name="Lipzen A."/>
            <person name="Makela M.R."/>
            <person name="Sandor L."/>
            <person name="Spatafora J.W."/>
            <person name="Grigoriev I.V."/>
            <person name="Hibbett D.S."/>
        </authorList>
    </citation>
    <scope>NUCLEOTIDE SEQUENCE [LARGE SCALE GENOMIC DNA]</scope>
    <source>
        <strain evidence="1 2">3A-2</strain>
    </source>
</reference>
<accession>A0A8E2J7D8</accession>
<organism evidence="1 2">
    <name type="scientific">Obba rivulosa</name>
    <dbReference type="NCBI Taxonomy" id="1052685"/>
    <lineage>
        <taxon>Eukaryota</taxon>
        <taxon>Fungi</taxon>
        <taxon>Dikarya</taxon>
        <taxon>Basidiomycota</taxon>
        <taxon>Agaricomycotina</taxon>
        <taxon>Agaricomycetes</taxon>
        <taxon>Polyporales</taxon>
        <taxon>Gelatoporiaceae</taxon>
        <taxon>Obba</taxon>
    </lineage>
</organism>
<dbReference type="Proteomes" id="UP000250043">
    <property type="component" value="Unassembled WGS sequence"/>
</dbReference>
<proteinExistence type="predicted"/>
<evidence type="ECO:0000313" key="1">
    <source>
        <dbReference type="EMBL" id="OCH95092.1"/>
    </source>
</evidence>